<keyword evidence="3" id="KW-0808">Transferase</keyword>
<proteinExistence type="inferred from homology"/>
<keyword evidence="4" id="KW-0949">S-adenosyl-L-methionine</keyword>
<dbReference type="Gene3D" id="3.40.50.150">
    <property type="entry name" value="Vaccinia Virus protein VP39"/>
    <property type="match status" value="1"/>
</dbReference>
<protein>
    <submittedName>
        <fullName evidence="6">Methyltransferase type 11</fullName>
    </submittedName>
</protein>
<keyword evidence="7" id="KW-1185">Reference proteome</keyword>
<evidence type="ECO:0000259" key="5">
    <source>
        <dbReference type="SMART" id="SM00650"/>
    </source>
</evidence>
<evidence type="ECO:0000256" key="2">
    <source>
        <dbReference type="ARBA" id="ARBA00022603"/>
    </source>
</evidence>
<comment type="caution">
    <text evidence="6">The sequence shown here is derived from an EMBL/GenBank/DDBJ whole genome shotgun (WGS) entry which is preliminary data.</text>
</comment>
<dbReference type="CDD" id="cd02440">
    <property type="entry name" value="AdoMet_MTases"/>
    <property type="match status" value="1"/>
</dbReference>
<evidence type="ECO:0000313" key="7">
    <source>
        <dbReference type="Proteomes" id="UP000642748"/>
    </source>
</evidence>
<dbReference type="PANTHER" id="PTHR44942:SF4">
    <property type="entry name" value="METHYLTRANSFERASE TYPE 11 DOMAIN-CONTAINING PROTEIN"/>
    <property type="match status" value="1"/>
</dbReference>
<evidence type="ECO:0000313" key="6">
    <source>
        <dbReference type="EMBL" id="GIH21410.1"/>
    </source>
</evidence>
<reference evidence="6" key="1">
    <citation type="submission" date="2021-01" db="EMBL/GenBank/DDBJ databases">
        <title>Whole genome shotgun sequence of Rugosimonospora africana NBRC 104875.</title>
        <authorList>
            <person name="Komaki H."/>
            <person name="Tamura T."/>
        </authorList>
    </citation>
    <scope>NUCLEOTIDE SEQUENCE</scope>
    <source>
        <strain evidence="6">NBRC 104875</strain>
    </source>
</reference>
<dbReference type="InterPro" id="IPR013216">
    <property type="entry name" value="Methyltransf_11"/>
</dbReference>
<dbReference type="PANTHER" id="PTHR44942">
    <property type="entry name" value="METHYLTRANSF_11 DOMAIN-CONTAINING PROTEIN"/>
    <property type="match status" value="1"/>
</dbReference>
<dbReference type="SMART" id="SM00650">
    <property type="entry name" value="rADc"/>
    <property type="match status" value="1"/>
</dbReference>
<dbReference type="SUPFAM" id="SSF53335">
    <property type="entry name" value="S-adenosyl-L-methionine-dependent methyltransferases"/>
    <property type="match status" value="1"/>
</dbReference>
<dbReference type="EMBL" id="BONZ01000130">
    <property type="protein sequence ID" value="GIH21410.1"/>
    <property type="molecule type" value="Genomic_DNA"/>
</dbReference>
<evidence type="ECO:0000256" key="1">
    <source>
        <dbReference type="ARBA" id="ARBA00008361"/>
    </source>
</evidence>
<dbReference type="InterPro" id="IPR020598">
    <property type="entry name" value="rRNA_Ade_methylase_Trfase_N"/>
</dbReference>
<dbReference type="Proteomes" id="UP000642748">
    <property type="component" value="Unassembled WGS sequence"/>
</dbReference>
<feature type="domain" description="Ribosomal RNA adenine methylase transferase N-terminal" evidence="5">
    <location>
        <begin position="33"/>
        <end position="163"/>
    </location>
</feature>
<dbReference type="AlphaFoldDB" id="A0A8J3R4Z1"/>
<gene>
    <name evidence="6" type="ORF">Raf01_95820</name>
</gene>
<dbReference type="InterPro" id="IPR029063">
    <property type="entry name" value="SAM-dependent_MTases_sf"/>
</dbReference>
<keyword evidence="2 6" id="KW-0489">Methyltransferase</keyword>
<name>A0A8J3R4Z1_9ACTN</name>
<dbReference type="Pfam" id="PF08241">
    <property type="entry name" value="Methyltransf_11"/>
    <property type="match status" value="1"/>
</dbReference>
<accession>A0A8J3R4Z1</accession>
<organism evidence="6 7">
    <name type="scientific">Rugosimonospora africana</name>
    <dbReference type="NCBI Taxonomy" id="556532"/>
    <lineage>
        <taxon>Bacteria</taxon>
        <taxon>Bacillati</taxon>
        <taxon>Actinomycetota</taxon>
        <taxon>Actinomycetes</taxon>
        <taxon>Micromonosporales</taxon>
        <taxon>Micromonosporaceae</taxon>
        <taxon>Rugosimonospora</taxon>
    </lineage>
</organism>
<sequence>MVSDSNDYVRLRETFNEDAARYDRARPRYPVQMFDDLAAAGVAPGARVLEIGCGTGQATVPLAERGYRIVAVELGTDMAAVARRNLAAFDAVEVVTAAFEEWPLRGEPFDVVFSATAFHWIDPAVRVSKSADALRLGGLLATVGTHHIAGGTWTEAFFVEIQKCYERFDPSTPPGLRLETARDIVEDDRELTSSGRFGPAKFYRYEWELPYSTADYLDLLLTYSGHRALPDVQRSALLNSIARLIDVDYGGQIVKRYLTELRIAQRVR</sequence>
<evidence type="ECO:0000256" key="4">
    <source>
        <dbReference type="ARBA" id="ARBA00022691"/>
    </source>
</evidence>
<dbReference type="InterPro" id="IPR051052">
    <property type="entry name" value="Diverse_substrate_MTase"/>
</dbReference>
<dbReference type="GO" id="GO:0000179">
    <property type="term" value="F:rRNA (adenine-N6,N6-)-dimethyltransferase activity"/>
    <property type="evidence" value="ECO:0007669"/>
    <property type="project" value="InterPro"/>
</dbReference>
<comment type="similarity">
    <text evidence="1">Belongs to the methyltransferase superfamily.</text>
</comment>
<evidence type="ECO:0000256" key="3">
    <source>
        <dbReference type="ARBA" id="ARBA00022679"/>
    </source>
</evidence>